<organism evidence="1 2">
    <name type="scientific">Solanum bulbocastanum</name>
    <name type="common">Wild potato</name>
    <dbReference type="NCBI Taxonomy" id="147425"/>
    <lineage>
        <taxon>Eukaryota</taxon>
        <taxon>Viridiplantae</taxon>
        <taxon>Streptophyta</taxon>
        <taxon>Embryophyta</taxon>
        <taxon>Tracheophyta</taxon>
        <taxon>Spermatophyta</taxon>
        <taxon>Magnoliopsida</taxon>
        <taxon>eudicotyledons</taxon>
        <taxon>Gunneridae</taxon>
        <taxon>Pentapetalae</taxon>
        <taxon>asterids</taxon>
        <taxon>lamiids</taxon>
        <taxon>Solanales</taxon>
        <taxon>Solanaceae</taxon>
        <taxon>Solanoideae</taxon>
        <taxon>Solaneae</taxon>
        <taxon>Solanum</taxon>
    </lineage>
</organism>
<protein>
    <submittedName>
        <fullName evidence="1">Uncharacterized protein</fullName>
    </submittedName>
</protein>
<evidence type="ECO:0000313" key="1">
    <source>
        <dbReference type="EMBL" id="KAK6791466.1"/>
    </source>
</evidence>
<evidence type="ECO:0000313" key="2">
    <source>
        <dbReference type="Proteomes" id="UP001371456"/>
    </source>
</evidence>
<comment type="caution">
    <text evidence="1">The sequence shown here is derived from an EMBL/GenBank/DDBJ whole genome shotgun (WGS) entry which is preliminary data.</text>
</comment>
<reference evidence="1 2" key="1">
    <citation type="submission" date="2024-02" db="EMBL/GenBank/DDBJ databases">
        <title>de novo genome assembly of Solanum bulbocastanum strain 11H21.</title>
        <authorList>
            <person name="Hosaka A.J."/>
        </authorList>
    </citation>
    <scope>NUCLEOTIDE SEQUENCE [LARGE SCALE GENOMIC DNA]</scope>
    <source>
        <tissue evidence="1">Young leaves</tissue>
    </source>
</reference>
<gene>
    <name evidence="1" type="ORF">RDI58_010547</name>
</gene>
<accession>A0AAN8TWK4</accession>
<keyword evidence="2" id="KW-1185">Reference proteome</keyword>
<proteinExistence type="predicted"/>
<dbReference type="EMBL" id="JBANQN010000004">
    <property type="protein sequence ID" value="KAK6791466.1"/>
    <property type="molecule type" value="Genomic_DNA"/>
</dbReference>
<name>A0AAN8TWK4_SOLBU</name>
<sequence length="14" mass="1669">MKFGEDFCPLIIKK</sequence>
<dbReference type="Proteomes" id="UP001371456">
    <property type="component" value="Unassembled WGS sequence"/>
</dbReference>